<accession>A0A8B9MZM9</accession>
<dbReference type="InterPro" id="IPR013083">
    <property type="entry name" value="Znf_RING/FYVE/PHD"/>
</dbReference>
<dbReference type="Gene3D" id="3.30.40.10">
    <property type="entry name" value="Zinc/RING finger domain, C3HC4 (zinc finger)"/>
    <property type="match status" value="1"/>
</dbReference>
<keyword evidence="4" id="KW-0479">Metal-binding</keyword>
<dbReference type="InterPro" id="IPR001841">
    <property type="entry name" value="Znf_RING"/>
</dbReference>
<keyword evidence="3" id="KW-0808">Transferase</keyword>
<dbReference type="EC" id="2.3.2.27" evidence="2"/>
<dbReference type="SUPFAM" id="SSF57850">
    <property type="entry name" value="RING/U-box"/>
    <property type="match status" value="1"/>
</dbReference>
<dbReference type="PROSITE" id="PS00518">
    <property type="entry name" value="ZF_RING_1"/>
    <property type="match status" value="1"/>
</dbReference>
<dbReference type="PANTHER" id="PTHR46077">
    <property type="entry name" value="E3 UBIQUITIN-PROTEIN LIGASE TOPORS"/>
    <property type="match status" value="1"/>
</dbReference>
<name>A0A8B9MZM9_9AVES</name>
<reference evidence="11" key="2">
    <citation type="submission" date="2025-09" db="UniProtKB">
        <authorList>
            <consortium name="Ensembl"/>
        </authorList>
    </citation>
    <scope>IDENTIFICATION</scope>
</reference>
<keyword evidence="6" id="KW-0862">Zinc</keyword>
<evidence type="ECO:0000256" key="6">
    <source>
        <dbReference type="ARBA" id="ARBA00022833"/>
    </source>
</evidence>
<dbReference type="PROSITE" id="PS50089">
    <property type="entry name" value="ZF_RING_2"/>
    <property type="match status" value="1"/>
</dbReference>
<sequence length="76" mass="8358">LAAAEVSWQGKPQPGSMATKLENRCPICLDSWEEASYVMPCLHPFCCPCILQWAESKPACPLCKRKPLKGRGDGHS</sequence>
<dbReference type="SMART" id="SM00184">
    <property type="entry name" value="RING"/>
    <property type="match status" value="1"/>
</dbReference>
<dbReference type="Pfam" id="PF13923">
    <property type="entry name" value="zf-C3HC4_2"/>
    <property type="match status" value="1"/>
</dbReference>
<evidence type="ECO:0000256" key="3">
    <source>
        <dbReference type="ARBA" id="ARBA00022679"/>
    </source>
</evidence>
<evidence type="ECO:0000256" key="8">
    <source>
        <dbReference type="ARBA" id="ARBA00023163"/>
    </source>
</evidence>
<dbReference type="GO" id="GO:0000209">
    <property type="term" value="P:protein polyubiquitination"/>
    <property type="evidence" value="ECO:0007669"/>
    <property type="project" value="TreeGrafter"/>
</dbReference>
<evidence type="ECO:0000256" key="1">
    <source>
        <dbReference type="ARBA" id="ARBA00000900"/>
    </source>
</evidence>
<dbReference type="GO" id="GO:0006513">
    <property type="term" value="P:protein monoubiquitination"/>
    <property type="evidence" value="ECO:0007669"/>
    <property type="project" value="TreeGrafter"/>
</dbReference>
<dbReference type="Ensembl" id="ENSANIT00000012510.1">
    <property type="protein sequence ID" value="ENSANIP00000012090.1"/>
    <property type="gene ID" value="ENSANIG00000008183.1"/>
</dbReference>
<evidence type="ECO:0000313" key="11">
    <source>
        <dbReference type="Ensembl" id="ENSANIP00000012090.1"/>
    </source>
</evidence>
<keyword evidence="5 9" id="KW-0863">Zinc-finger</keyword>
<evidence type="ECO:0000259" key="10">
    <source>
        <dbReference type="PROSITE" id="PS50089"/>
    </source>
</evidence>
<reference evidence="11" key="1">
    <citation type="submission" date="2025-08" db="UniProtKB">
        <authorList>
            <consortium name="Ensembl"/>
        </authorList>
    </citation>
    <scope>IDENTIFICATION</scope>
</reference>
<dbReference type="AlphaFoldDB" id="A0A8B9MZM9"/>
<organism evidence="11 12">
    <name type="scientific">Accipiter nisus</name>
    <name type="common">Eurasian sparrowhawk</name>
    <dbReference type="NCBI Taxonomy" id="211598"/>
    <lineage>
        <taxon>Eukaryota</taxon>
        <taxon>Metazoa</taxon>
        <taxon>Chordata</taxon>
        <taxon>Craniata</taxon>
        <taxon>Vertebrata</taxon>
        <taxon>Euteleostomi</taxon>
        <taxon>Archelosauria</taxon>
        <taxon>Archosauria</taxon>
        <taxon>Dinosauria</taxon>
        <taxon>Saurischia</taxon>
        <taxon>Theropoda</taxon>
        <taxon>Coelurosauria</taxon>
        <taxon>Aves</taxon>
        <taxon>Neognathae</taxon>
        <taxon>Neoaves</taxon>
        <taxon>Telluraves</taxon>
        <taxon>Accipitrimorphae</taxon>
        <taxon>Accipitriformes</taxon>
        <taxon>Accipitridae</taxon>
        <taxon>Accipitrinae</taxon>
        <taxon>Accipiter</taxon>
    </lineage>
</organism>
<evidence type="ECO:0000256" key="7">
    <source>
        <dbReference type="ARBA" id="ARBA00023015"/>
    </source>
</evidence>
<evidence type="ECO:0000256" key="2">
    <source>
        <dbReference type="ARBA" id="ARBA00012483"/>
    </source>
</evidence>
<keyword evidence="12" id="KW-1185">Reference proteome</keyword>
<evidence type="ECO:0000256" key="5">
    <source>
        <dbReference type="ARBA" id="ARBA00022771"/>
    </source>
</evidence>
<evidence type="ECO:0000313" key="12">
    <source>
        <dbReference type="Proteomes" id="UP000694541"/>
    </source>
</evidence>
<dbReference type="GO" id="GO:0008270">
    <property type="term" value="F:zinc ion binding"/>
    <property type="evidence" value="ECO:0007669"/>
    <property type="project" value="UniProtKB-KW"/>
</dbReference>
<evidence type="ECO:0000256" key="4">
    <source>
        <dbReference type="ARBA" id="ARBA00022723"/>
    </source>
</evidence>
<dbReference type="Proteomes" id="UP000694541">
    <property type="component" value="Unplaced"/>
</dbReference>
<protein>
    <recommendedName>
        <fullName evidence="2">RING-type E3 ubiquitin transferase</fullName>
        <ecNumber evidence="2">2.3.2.27</ecNumber>
    </recommendedName>
</protein>
<feature type="domain" description="RING-type" evidence="10">
    <location>
        <begin position="25"/>
        <end position="64"/>
    </location>
</feature>
<proteinExistence type="predicted"/>
<dbReference type="PANTHER" id="PTHR46077:SF1">
    <property type="entry name" value="TOP1 BINDING ARGININE_SERINE RICH PROTEIN, E3 UBIQUITIN LIGASE"/>
    <property type="match status" value="1"/>
</dbReference>
<keyword evidence="8" id="KW-0804">Transcription</keyword>
<keyword evidence="7" id="KW-0805">Transcription regulation</keyword>
<comment type="catalytic activity">
    <reaction evidence="1">
        <text>S-ubiquitinyl-[E2 ubiquitin-conjugating enzyme]-L-cysteine + [acceptor protein]-L-lysine = [E2 ubiquitin-conjugating enzyme]-L-cysteine + N(6)-ubiquitinyl-[acceptor protein]-L-lysine.</text>
        <dbReference type="EC" id="2.3.2.27"/>
    </reaction>
</comment>
<dbReference type="InterPro" id="IPR017907">
    <property type="entry name" value="Znf_RING_CS"/>
</dbReference>
<evidence type="ECO:0000256" key="9">
    <source>
        <dbReference type="PROSITE-ProRule" id="PRU00175"/>
    </source>
</evidence>
<dbReference type="GO" id="GO:0061630">
    <property type="term" value="F:ubiquitin protein ligase activity"/>
    <property type="evidence" value="ECO:0007669"/>
    <property type="project" value="UniProtKB-EC"/>
</dbReference>